<evidence type="ECO:0000313" key="4">
    <source>
        <dbReference type="Proteomes" id="UP000736672"/>
    </source>
</evidence>
<accession>A0A9P9JVZ5</accession>
<dbReference type="Gene3D" id="2.60.120.260">
    <property type="entry name" value="Galactose-binding domain-like"/>
    <property type="match status" value="1"/>
</dbReference>
<dbReference type="Proteomes" id="UP000736672">
    <property type="component" value="Unassembled WGS sequence"/>
</dbReference>
<keyword evidence="2" id="KW-0732">Signal</keyword>
<feature type="chain" id="PRO_5040230803" evidence="2">
    <location>
        <begin position="22"/>
        <end position="326"/>
    </location>
</feature>
<protein>
    <submittedName>
        <fullName evidence="3">Uncharacterized protein</fullName>
    </submittedName>
</protein>
<gene>
    <name evidence="3" type="ORF">B0J15DRAFT_598959</name>
</gene>
<proteinExistence type="predicted"/>
<keyword evidence="4" id="KW-1185">Reference proteome</keyword>
<feature type="signal peptide" evidence="2">
    <location>
        <begin position="1"/>
        <end position="21"/>
    </location>
</feature>
<evidence type="ECO:0000313" key="3">
    <source>
        <dbReference type="EMBL" id="KAH7234555.1"/>
    </source>
</evidence>
<comment type="caution">
    <text evidence="3">The sequence shown here is derived from an EMBL/GenBank/DDBJ whole genome shotgun (WGS) entry which is preliminary data.</text>
</comment>
<feature type="region of interest" description="Disordered" evidence="1">
    <location>
        <begin position="44"/>
        <end position="165"/>
    </location>
</feature>
<evidence type="ECO:0000256" key="2">
    <source>
        <dbReference type="SAM" id="SignalP"/>
    </source>
</evidence>
<dbReference type="OrthoDB" id="5104529at2759"/>
<organism evidence="3 4">
    <name type="scientific">Fusarium solani</name>
    <name type="common">Filamentous fungus</name>
    <dbReference type="NCBI Taxonomy" id="169388"/>
    <lineage>
        <taxon>Eukaryota</taxon>
        <taxon>Fungi</taxon>
        <taxon>Dikarya</taxon>
        <taxon>Ascomycota</taxon>
        <taxon>Pezizomycotina</taxon>
        <taxon>Sordariomycetes</taxon>
        <taxon>Hypocreomycetidae</taxon>
        <taxon>Hypocreales</taxon>
        <taxon>Nectriaceae</taxon>
        <taxon>Fusarium</taxon>
        <taxon>Fusarium solani species complex</taxon>
    </lineage>
</organism>
<dbReference type="EMBL" id="JAGTJS010000025">
    <property type="protein sequence ID" value="KAH7234555.1"/>
    <property type="molecule type" value="Genomic_DNA"/>
</dbReference>
<reference evidence="3" key="1">
    <citation type="journal article" date="2021" name="Nat. Commun.">
        <title>Genetic determinants of endophytism in the Arabidopsis root mycobiome.</title>
        <authorList>
            <person name="Mesny F."/>
            <person name="Miyauchi S."/>
            <person name="Thiergart T."/>
            <person name="Pickel B."/>
            <person name="Atanasova L."/>
            <person name="Karlsson M."/>
            <person name="Huettel B."/>
            <person name="Barry K.W."/>
            <person name="Haridas S."/>
            <person name="Chen C."/>
            <person name="Bauer D."/>
            <person name="Andreopoulos W."/>
            <person name="Pangilinan J."/>
            <person name="LaButti K."/>
            <person name="Riley R."/>
            <person name="Lipzen A."/>
            <person name="Clum A."/>
            <person name="Drula E."/>
            <person name="Henrissat B."/>
            <person name="Kohler A."/>
            <person name="Grigoriev I.V."/>
            <person name="Martin F.M."/>
            <person name="Hacquard S."/>
        </authorList>
    </citation>
    <scope>NUCLEOTIDE SEQUENCE</scope>
    <source>
        <strain evidence="3">FSSC 5 MPI-SDFR-AT-0091</strain>
    </source>
</reference>
<sequence length="326" mass="33633">MIFSKVFIAVTALAVSGSVNASPCRPSSGASSSTLLSTSTVSASTETTASTSGESSTTATATASTTESSTLVESTSTDASTTELTTTTAETSTTVETSSTEASSTTIEVTSTTAEASSTTAEISTTVQTSTTAEASTTAEGSSTTVESSTTVQTSSTTAEASSSTTSVCVEPTNFVQNPSFENGDEPWHFSSGAGRVPSSNSDGDWTLALTLEQANDLQFAEQTIRGFTLGLDYKLTYQWHTPYSDTPDGCYFHVDVAGTGQQDDSMPSPNDYFVEGPSFTFTAMSSVLTVQLGVYCTSEPSFSVNLDSIVILPVQPVCPRNVGGD</sequence>
<dbReference type="AlphaFoldDB" id="A0A9P9JVZ5"/>
<evidence type="ECO:0000256" key="1">
    <source>
        <dbReference type="SAM" id="MobiDB-lite"/>
    </source>
</evidence>
<name>A0A9P9JVZ5_FUSSL</name>